<keyword evidence="5 6" id="KW-0472">Membrane</keyword>
<keyword evidence="3 6" id="KW-0812">Transmembrane</keyword>
<dbReference type="InterPro" id="IPR009432">
    <property type="entry name" value="DUF1075"/>
</dbReference>
<keyword evidence="4 6" id="KW-1133">Transmembrane helix</keyword>
<accession>A0ABN8QHW7</accession>
<dbReference type="Pfam" id="PF06388">
    <property type="entry name" value="DUF1075"/>
    <property type="match status" value="1"/>
</dbReference>
<comment type="caution">
    <text evidence="7">The sequence shown here is derived from an EMBL/GenBank/DDBJ whole genome shotgun (WGS) entry which is preliminary data.</text>
</comment>
<evidence type="ECO:0000256" key="6">
    <source>
        <dbReference type="SAM" id="Phobius"/>
    </source>
</evidence>
<proteinExistence type="inferred from homology"/>
<evidence type="ECO:0000256" key="1">
    <source>
        <dbReference type="ARBA" id="ARBA00004167"/>
    </source>
</evidence>
<gene>
    <name evidence="7" type="ORF">PLOB_00006291</name>
</gene>
<reference evidence="7 8" key="1">
    <citation type="submission" date="2022-05" db="EMBL/GenBank/DDBJ databases">
        <authorList>
            <consortium name="Genoscope - CEA"/>
            <person name="William W."/>
        </authorList>
    </citation>
    <scope>NUCLEOTIDE SEQUENCE [LARGE SCALE GENOMIC DNA]</scope>
</reference>
<keyword evidence="8" id="KW-1185">Reference proteome</keyword>
<dbReference type="Proteomes" id="UP001159405">
    <property type="component" value="Unassembled WGS sequence"/>
</dbReference>
<evidence type="ECO:0000256" key="5">
    <source>
        <dbReference type="ARBA" id="ARBA00023136"/>
    </source>
</evidence>
<evidence type="ECO:0000256" key="3">
    <source>
        <dbReference type="ARBA" id="ARBA00022692"/>
    </source>
</evidence>
<sequence>MFTRGAVSAMSLFRGSESRMFLAPLRSISALSNRASLLRPRLRVGSRSLSSQEATSGSQVPTMHNVTTVDRISLILTRTMKPPIPSEIPVTTMELANSRRRIVVNATMGFLFLFGSVAIIQEYSKRRKEHTLVSLHDRNVQRYEKLKEEEAATETGNEK</sequence>
<dbReference type="PANTHER" id="PTHR13674">
    <property type="entry name" value="GROWTH AND TRANSFORMATION-DEPENDENT PROTEIN"/>
    <property type="match status" value="1"/>
</dbReference>
<protein>
    <submittedName>
        <fullName evidence="7">Uncharacterized protein</fullName>
    </submittedName>
</protein>
<evidence type="ECO:0000313" key="8">
    <source>
        <dbReference type="Proteomes" id="UP001159405"/>
    </source>
</evidence>
<dbReference type="EMBL" id="CALNXK010000129">
    <property type="protein sequence ID" value="CAH3164417.1"/>
    <property type="molecule type" value="Genomic_DNA"/>
</dbReference>
<evidence type="ECO:0000256" key="4">
    <source>
        <dbReference type="ARBA" id="ARBA00022989"/>
    </source>
</evidence>
<name>A0ABN8QHW7_9CNID</name>
<dbReference type="PANTHER" id="PTHR13674:SF5">
    <property type="entry name" value="UPF0389 PROTEIN CG9231"/>
    <property type="match status" value="1"/>
</dbReference>
<comment type="subcellular location">
    <subcellularLocation>
        <location evidence="1">Membrane</location>
        <topology evidence="1">Single-pass membrane protein</topology>
    </subcellularLocation>
</comment>
<feature type="transmembrane region" description="Helical" evidence="6">
    <location>
        <begin position="102"/>
        <end position="120"/>
    </location>
</feature>
<evidence type="ECO:0000256" key="2">
    <source>
        <dbReference type="ARBA" id="ARBA00007363"/>
    </source>
</evidence>
<organism evidence="7 8">
    <name type="scientific">Porites lobata</name>
    <dbReference type="NCBI Taxonomy" id="104759"/>
    <lineage>
        <taxon>Eukaryota</taxon>
        <taxon>Metazoa</taxon>
        <taxon>Cnidaria</taxon>
        <taxon>Anthozoa</taxon>
        <taxon>Hexacorallia</taxon>
        <taxon>Scleractinia</taxon>
        <taxon>Fungiina</taxon>
        <taxon>Poritidae</taxon>
        <taxon>Porites</taxon>
    </lineage>
</organism>
<comment type="similarity">
    <text evidence="2">Belongs to the UPF0389 family.</text>
</comment>
<evidence type="ECO:0000313" key="7">
    <source>
        <dbReference type="EMBL" id="CAH3164417.1"/>
    </source>
</evidence>